<dbReference type="EMBL" id="NJBA01000150">
    <property type="protein sequence ID" value="OWP36752.1"/>
    <property type="molecule type" value="Genomic_DNA"/>
</dbReference>
<name>A0A246F2X9_PSENT</name>
<evidence type="ECO:0000313" key="2">
    <source>
        <dbReference type="Proteomes" id="UP000198145"/>
    </source>
</evidence>
<comment type="caution">
    <text evidence="1">The sequence shown here is derived from an EMBL/GenBank/DDBJ whole genome shotgun (WGS) entry which is preliminary data.</text>
</comment>
<evidence type="ECO:0000313" key="1">
    <source>
        <dbReference type="EMBL" id="OWP36752.1"/>
    </source>
</evidence>
<protein>
    <submittedName>
        <fullName evidence="1">Uncharacterized protein</fullName>
    </submittedName>
</protein>
<reference evidence="1 2" key="1">
    <citation type="submission" date="2017-06" db="EMBL/GenBank/DDBJ databases">
        <title>Draft genome of Pseudomonas nitroreducens DF05.</title>
        <authorList>
            <person name="Iyer R."/>
        </authorList>
    </citation>
    <scope>NUCLEOTIDE SEQUENCE [LARGE SCALE GENOMIC DNA]</scope>
    <source>
        <strain evidence="1 2">DF05</strain>
    </source>
</reference>
<dbReference type="Proteomes" id="UP000198145">
    <property type="component" value="Unassembled WGS sequence"/>
</dbReference>
<proteinExistence type="predicted"/>
<organism evidence="1 2">
    <name type="scientific">Pseudomonas nitroreducens</name>
    <dbReference type="NCBI Taxonomy" id="46680"/>
    <lineage>
        <taxon>Bacteria</taxon>
        <taxon>Pseudomonadati</taxon>
        <taxon>Pseudomonadota</taxon>
        <taxon>Gammaproteobacteria</taxon>
        <taxon>Pseudomonadales</taxon>
        <taxon>Pseudomonadaceae</taxon>
        <taxon>Pseudomonas</taxon>
    </lineage>
</organism>
<gene>
    <name evidence="1" type="ORF">CEG18_29540</name>
</gene>
<dbReference type="AlphaFoldDB" id="A0A246F2X9"/>
<accession>A0A246F2X9</accession>
<feature type="non-terminal residue" evidence="1">
    <location>
        <position position="121"/>
    </location>
</feature>
<sequence>MALIEPDMVLNQDGSLLICFTFDGVDAEGIEQIEADRYANLLEHALKVCDEHMTLWSTVDRRRIVDYPNSHFDSSIAARVDAAWKTQFDSGNQYANKHYISFMYAPSKGADGFFESVTAHL</sequence>